<evidence type="ECO:0000256" key="8">
    <source>
        <dbReference type="ARBA" id="ARBA00022989"/>
    </source>
</evidence>
<dbReference type="EMBL" id="CBTK010000295">
    <property type="protein sequence ID" value="CDH47201.1"/>
    <property type="molecule type" value="Genomic_DNA"/>
</dbReference>
<dbReference type="HAMAP" id="MF_00286">
    <property type="entry name" value="DsbB"/>
    <property type="match status" value="1"/>
</dbReference>
<dbReference type="GO" id="GO:0015035">
    <property type="term" value="F:protein-disulfide reductase activity"/>
    <property type="evidence" value="ECO:0007669"/>
    <property type="project" value="UniProtKB-UniRule"/>
</dbReference>
<keyword evidence="5" id="KW-0997">Cell inner membrane</keyword>
<evidence type="ECO:0000256" key="15">
    <source>
        <dbReference type="SAM" id="Phobius"/>
    </source>
</evidence>
<evidence type="ECO:0000256" key="9">
    <source>
        <dbReference type="ARBA" id="ARBA00023002"/>
    </source>
</evidence>
<keyword evidence="11 14" id="KW-1015">Disulfide bond</keyword>
<evidence type="ECO:0000256" key="5">
    <source>
        <dbReference type="ARBA" id="ARBA00022519"/>
    </source>
</evidence>
<evidence type="ECO:0000256" key="6">
    <source>
        <dbReference type="ARBA" id="ARBA00022692"/>
    </source>
</evidence>
<protein>
    <recommendedName>
        <fullName evidence="14">Disulfide bond formation protein B</fullName>
    </recommendedName>
    <alternativeName>
        <fullName evidence="14">Disulfide oxidoreductase</fullName>
    </alternativeName>
</protein>
<feature type="topological domain" description="Cytoplasmic" evidence="14">
    <location>
        <begin position="76"/>
        <end position="81"/>
    </location>
</feature>
<keyword evidence="8 14" id="KW-1133">Transmembrane helix</keyword>
<evidence type="ECO:0000256" key="2">
    <source>
        <dbReference type="ARBA" id="ARBA00008823"/>
    </source>
</evidence>
<comment type="caution">
    <text evidence="14">Lacks conserved residue(s) required for the propagation of feature annotation.</text>
</comment>
<evidence type="ECO:0000256" key="11">
    <source>
        <dbReference type="ARBA" id="ARBA00023157"/>
    </source>
</evidence>
<dbReference type="InterPro" id="IPR003752">
    <property type="entry name" value="DiS_bond_form_DsbB/BdbC"/>
</dbReference>
<organism evidence="16 17">
    <name type="scientific">Candidatus Contendobacter odensis Run_B_J11</name>
    <dbReference type="NCBI Taxonomy" id="1400861"/>
    <lineage>
        <taxon>Bacteria</taxon>
        <taxon>Pseudomonadati</taxon>
        <taxon>Pseudomonadota</taxon>
        <taxon>Gammaproteobacteria</taxon>
        <taxon>Candidatus Competibacteraceae</taxon>
        <taxon>Candidatus Contendibacter</taxon>
    </lineage>
</organism>
<comment type="function">
    <text evidence="14">Required for disulfide bond formation in some periplasmic proteins. Acts by oxidizing the DsbA protein.</text>
</comment>
<dbReference type="GO" id="GO:0005886">
    <property type="term" value="C:plasma membrane"/>
    <property type="evidence" value="ECO:0007669"/>
    <property type="project" value="UniProtKB-SubCell"/>
</dbReference>
<accession>A0A7U7GF41</accession>
<keyword evidence="7 14" id="KW-0249">Electron transport</keyword>
<feature type="topological domain" description="Cytoplasmic" evidence="14">
    <location>
        <begin position="175"/>
        <end position="178"/>
    </location>
</feature>
<feature type="transmembrane region" description="Helical" evidence="15">
    <location>
        <begin position="23"/>
        <end position="42"/>
    </location>
</feature>
<gene>
    <name evidence="14 16" type="primary">dsbB</name>
    <name evidence="16" type="ORF">BN874_770051</name>
</gene>
<keyword evidence="12 14" id="KW-0143">Chaperone</keyword>
<feature type="disulfide bond" description="Redox-active" evidence="14">
    <location>
        <begin position="50"/>
        <end position="53"/>
    </location>
</feature>
<dbReference type="InterPro" id="IPR050183">
    <property type="entry name" value="DsbB"/>
</dbReference>
<dbReference type="OrthoDB" id="3711263at2"/>
<dbReference type="InterPro" id="IPR022920">
    <property type="entry name" value="Disulphide_bond_form_DsbB"/>
</dbReference>
<evidence type="ECO:0000256" key="1">
    <source>
        <dbReference type="ARBA" id="ARBA00004429"/>
    </source>
</evidence>
<dbReference type="AlphaFoldDB" id="A0A7U7GF41"/>
<feature type="topological domain" description="Periplasmic" evidence="14">
    <location>
        <begin position="41"/>
        <end position="58"/>
    </location>
</feature>
<dbReference type="GO" id="GO:0006457">
    <property type="term" value="P:protein folding"/>
    <property type="evidence" value="ECO:0007669"/>
    <property type="project" value="InterPro"/>
</dbReference>
<name>A0A7U7GF41_9GAMM</name>
<dbReference type="SUPFAM" id="SSF158442">
    <property type="entry name" value="DsbB-like"/>
    <property type="match status" value="1"/>
</dbReference>
<dbReference type="RefSeq" id="WP_081756529.1">
    <property type="nucleotide sequence ID" value="NZ_CBTK010000295.1"/>
</dbReference>
<feature type="transmembrane region" description="Helical" evidence="15">
    <location>
        <begin position="54"/>
        <end position="72"/>
    </location>
</feature>
<evidence type="ECO:0000256" key="7">
    <source>
        <dbReference type="ARBA" id="ARBA00022982"/>
    </source>
</evidence>
<keyword evidence="9 14" id="KW-0560">Oxidoreductase</keyword>
<dbReference type="Proteomes" id="UP000019184">
    <property type="component" value="Unassembled WGS sequence"/>
</dbReference>
<evidence type="ECO:0000256" key="13">
    <source>
        <dbReference type="ARBA" id="ARBA00023284"/>
    </source>
</evidence>
<evidence type="ECO:0000256" key="10">
    <source>
        <dbReference type="ARBA" id="ARBA00023136"/>
    </source>
</evidence>
<evidence type="ECO:0000256" key="12">
    <source>
        <dbReference type="ARBA" id="ARBA00023186"/>
    </source>
</evidence>
<feature type="topological domain" description="Cytoplasmic" evidence="14">
    <location>
        <begin position="1"/>
        <end position="23"/>
    </location>
</feature>
<dbReference type="Gene3D" id="1.20.1550.10">
    <property type="entry name" value="DsbB-like"/>
    <property type="match status" value="1"/>
</dbReference>
<proteinExistence type="inferred from homology"/>
<comment type="caution">
    <text evidence="16">The sequence shown here is derived from an EMBL/GenBank/DDBJ whole genome shotgun (WGS) entry which is preliminary data.</text>
</comment>
<keyword evidence="13 14" id="KW-0676">Redox-active center</keyword>
<keyword evidence="17" id="KW-1185">Reference proteome</keyword>
<feature type="transmembrane region" description="Helical" evidence="15">
    <location>
        <begin position="84"/>
        <end position="103"/>
    </location>
</feature>
<evidence type="ECO:0000256" key="4">
    <source>
        <dbReference type="ARBA" id="ARBA00022475"/>
    </source>
</evidence>
<comment type="subcellular location">
    <subcellularLocation>
        <location evidence="1">Cell inner membrane</location>
        <topology evidence="1">Multi-pass membrane protein</topology>
    </subcellularLocation>
    <subcellularLocation>
        <location evidence="14">Cell membrane</location>
        <topology evidence="14">Multi-pass membrane protein</topology>
    </subcellularLocation>
</comment>
<evidence type="ECO:0000256" key="3">
    <source>
        <dbReference type="ARBA" id="ARBA00022448"/>
    </source>
</evidence>
<keyword evidence="10 14" id="KW-0472">Membrane</keyword>
<dbReference type="InterPro" id="IPR023380">
    <property type="entry name" value="DsbB-like_sf"/>
</dbReference>
<keyword evidence="3 14" id="KW-0813">Transport</keyword>
<dbReference type="PANTHER" id="PTHR36570:SF3">
    <property type="entry name" value="DISULFIDE BOND FORMATION PROTEIN B"/>
    <property type="match status" value="1"/>
</dbReference>
<evidence type="ECO:0000313" key="16">
    <source>
        <dbReference type="EMBL" id="CDH47201.1"/>
    </source>
</evidence>
<keyword evidence="4 14" id="KW-1003">Cell membrane</keyword>
<sequence>MQDLQVFSDSVSERFGASYLRRLNGLGFLICVGGLGFAYYAQFYLRLEPCPLCIFQRLALLVVGLVFLAAALHNPRGWGAKVYGLLLGLGAGIGASIAARQIWLQHLPPDEVPRCGPSLDYMLEAFPLTETIREVLTGSGECAKVDLLLGVSMPVWTLLLFVGVGVVGVVGNWRLRRS</sequence>
<evidence type="ECO:0000313" key="17">
    <source>
        <dbReference type="Proteomes" id="UP000019184"/>
    </source>
</evidence>
<comment type="similarity">
    <text evidence="2 14">Belongs to the DsbB family.</text>
</comment>
<keyword evidence="6 14" id="KW-0812">Transmembrane</keyword>
<reference evidence="16 17" key="1">
    <citation type="journal article" date="2014" name="ISME J.">
        <title>Candidatus Competibacter-lineage genomes retrieved from metagenomes reveal functional metabolic diversity.</title>
        <authorList>
            <person name="McIlroy S.J."/>
            <person name="Albertsen M."/>
            <person name="Andresen E.K."/>
            <person name="Saunders A.M."/>
            <person name="Kristiansen R."/>
            <person name="Stokholm-Bjerregaard M."/>
            <person name="Nielsen K.L."/>
            <person name="Nielsen P.H."/>
        </authorList>
    </citation>
    <scope>NUCLEOTIDE SEQUENCE [LARGE SCALE GENOMIC DNA]</scope>
    <source>
        <strain evidence="16 17">Run_B_J11</strain>
    </source>
</reference>
<feature type="transmembrane region" description="Helical" evidence="15">
    <location>
        <begin position="155"/>
        <end position="175"/>
    </location>
</feature>
<dbReference type="GO" id="GO:0009055">
    <property type="term" value="F:electron transfer activity"/>
    <property type="evidence" value="ECO:0007669"/>
    <property type="project" value="UniProtKB-UniRule"/>
</dbReference>
<evidence type="ECO:0000256" key="14">
    <source>
        <dbReference type="HAMAP-Rule" id="MF_00286"/>
    </source>
</evidence>
<dbReference type="PANTHER" id="PTHR36570">
    <property type="entry name" value="DISULFIDE BOND FORMATION PROTEIN B"/>
    <property type="match status" value="1"/>
</dbReference>
<dbReference type="Pfam" id="PF02600">
    <property type="entry name" value="DsbB"/>
    <property type="match status" value="1"/>
</dbReference>